<evidence type="ECO:0000256" key="1">
    <source>
        <dbReference type="SAM" id="SignalP"/>
    </source>
</evidence>
<evidence type="ECO:0000313" key="2">
    <source>
        <dbReference type="EMBL" id="KRG18103.1"/>
    </source>
</evidence>
<organism evidence="2">
    <name type="scientific">Candidatus Berkiella cookevillensis</name>
    <dbReference type="NCBI Taxonomy" id="437022"/>
    <lineage>
        <taxon>Bacteria</taxon>
        <taxon>Pseudomonadati</taxon>
        <taxon>Pseudomonadota</taxon>
        <taxon>Gammaproteobacteria</taxon>
        <taxon>Candidatus Berkiellales</taxon>
        <taxon>Candidatus Berkiellaceae</taxon>
        <taxon>Candidatus Berkiella</taxon>
    </lineage>
</organism>
<protein>
    <recommendedName>
        <fullName evidence="5">DUF4124 domain-containing protein</fullName>
    </recommendedName>
</protein>
<evidence type="ECO:0000313" key="4">
    <source>
        <dbReference type="Proteomes" id="UP000051494"/>
    </source>
</evidence>
<keyword evidence="1" id="KW-0732">Signal</keyword>
<accession>A0A0Q9YNC3</accession>
<keyword evidence="4" id="KW-1185">Reference proteome</keyword>
<reference evidence="2" key="1">
    <citation type="submission" date="2015-09" db="EMBL/GenBank/DDBJ databases">
        <title>Draft Genome Sequences of Two Novel Amoeba-resistant Intranuclear Bacteria, Candidatus Berkiella cookevillensis and Candidatus Berkiella aquae.</title>
        <authorList>
            <person name="Mehari Y.T."/>
            <person name="Arivett B.A."/>
            <person name="Farone A.L."/>
            <person name="Gunderson J.H."/>
            <person name="Farone M.B."/>
        </authorList>
    </citation>
    <scope>NUCLEOTIDE SEQUENCE [LARGE SCALE GENOMIC DNA]</scope>
    <source>
        <strain evidence="2">CC99</strain>
    </source>
</reference>
<evidence type="ECO:0008006" key="5">
    <source>
        <dbReference type="Google" id="ProtNLM"/>
    </source>
</evidence>
<name>A0A0Q9YNC3_9GAMM</name>
<evidence type="ECO:0000313" key="3">
    <source>
        <dbReference type="EMBL" id="MCS5709212.1"/>
    </source>
</evidence>
<dbReference type="EMBL" id="LKHV01000009">
    <property type="protein sequence ID" value="KRG18103.1"/>
    <property type="molecule type" value="Genomic_DNA"/>
</dbReference>
<dbReference type="AlphaFoldDB" id="A0A0Q9YNC3"/>
<dbReference type="RefSeq" id="WP_057624928.1">
    <property type="nucleotide sequence ID" value="NZ_LKHV02000001.1"/>
</dbReference>
<feature type="signal peptide" evidence="1">
    <location>
        <begin position="1"/>
        <end position="21"/>
    </location>
</feature>
<sequence>MAGFFNILLLSVALSSSQLYAAEKVYQCKNTAGKITLQDKTCAKEDEQKVMPLPSYERSSDEGIPIMYDALREHELTMLERFHELDMQREEYNYKRRNIAAYQDRQHKNDVDLANLRHQHAIEMFDKSYNHLYVYGASNGEGNFPIVYSPYGYGCTGGAGGIGSSVSGTTGVASAIGGDGGLGGTGGAAGIGGAGGTGCAAPIPFGMSR</sequence>
<proteinExistence type="predicted"/>
<feature type="chain" id="PRO_5043129729" description="DUF4124 domain-containing protein" evidence="1">
    <location>
        <begin position="22"/>
        <end position="209"/>
    </location>
</feature>
<gene>
    <name evidence="3" type="ORF">CC99x_009875</name>
    <name evidence="2" type="ORF">CC99x_01815</name>
</gene>
<reference evidence="3" key="3">
    <citation type="submission" date="2021-06" db="EMBL/GenBank/DDBJ databases">
        <title>Genomic Description and Analysis of Intracellular Bacteria, Candidatus Berkiella cookevillensis and Candidatus Berkiella aquae.</title>
        <authorList>
            <person name="Kidane D.T."/>
            <person name="Mehari Y.T."/>
            <person name="Rice F.C."/>
            <person name="Arivett B.A."/>
            <person name="Farone A.L."/>
            <person name="Berk S.G."/>
            <person name="Farone M.B."/>
        </authorList>
    </citation>
    <scope>NUCLEOTIDE SEQUENCE</scope>
    <source>
        <strain evidence="3">CC99</strain>
    </source>
</reference>
<dbReference type="Proteomes" id="UP000051494">
    <property type="component" value="Unassembled WGS sequence"/>
</dbReference>
<dbReference type="PATRIC" id="fig|1590042.3.peg.1845"/>
<reference evidence="3" key="2">
    <citation type="journal article" date="2016" name="Genome Announc.">
        <title>Draft Genome Sequences of Two Novel Amoeba-Resistant Intranuclear Bacteria, 'Candidatus Berkiella cookevillensis' and 'Candidatus Berkiella aquae'.</title>
        <authorList>
            <person name="Mehari Y.T."/>
            <person name="Arivett B.A."/>
            <person name="Farone A.L."/>
            <person name="Gunderson J.H."/>
            <person name="Farone M.B."/>
        </authorList>
    </citation>
    <scope>NUCLEOTIDE SEQUENCE</scope>
    <source>
        <strain evidence="3">CC99</strain>
    </source>
</reference>
<comment type="caution">
    <text evidence="2">The sequence shown here is derived from an EMBL/GenBank/DDBJ whole genome shotgun (WGS) entry which is preliminary data.</text>
</comment>
<dbReference type="EMBL" id="LKHV02000001">
    <property type="protein sequence ID" value="MCS5709212.1"/>
    <property type="molecule type" value="Genomic_DNA"/>
</dbReference>